<evidence type="ECO:0000259" key="2">
    <source>
        <dbReference type="Pfam" id="PF03413"/>
    </source>
</evidence>
<feature type="domain" description="PepSY" evidence="2">
    <location>
        <begin position="122"/>
        <end position="184"/>
    </location>
</feature>
<proteinExistence type="predicted"/>
<dbReference type="EMBL" id="PDYF01000011">
    <property type="protein sequence ID" value="PHU34790.1"/>
    <property type="molecule type" value="Genomic_DNA"/>
</dbReference>
<comment type="caution">
    <text evidence="3">The sequence shown here is derived from an EMBL/GenBank/DDBJ whole genome shotgun (WGS) entry which is preliminary data.</text>
</comment>
<reference evidence="3 4" key="2">
    <citation type="submission" date="2017-10" db="EMBL/GenBank/DDBJ databases">
        <authorList>
            <person name="Banno H."/>
            <person name="Chua N.-H."/>
        </authorList>
    </citation>
    <scope>NUCLEOTIDE SEQUENCE [LARGE SCALE GENOMIC DNA]</scope>
    <source>
        <strain evidence="3 4">JK626</strain>
    </source>
</reference>
<feature type="compositionally biased region" description="Polar residues" evidence="1">
    <location>
        <begin position="112"/>
        <end position="121"/>
    </location>
</feature>
<dbReference type="Pfam" id="PF03413">
    <property type="entry name" value="PepSY"/>
    <property type="match status" value="1"/>
</dbReference>
<sequence length="186" mass="20801">MKKRISAAALSLILFLAIFSFIPFNTVYAASKITLADAREIALKDAGLEENDVTIAKAKTEYVLGVKQYEIVFYYGTTEYSYEIGVTGDIISSEVELESIHAEENPRESLDDTNPSSTTSSITEDDALEIALADASYTKDDLRYSKVTKDYIDGRGIYEVLFIVGRYQYSYDIEIETGNIINYEVS</sequence>
<accession>A0A2G3DV87</accession>
<dbReference type="AlphaFoldDB" id="A0A2G3DV87"/>
<evidence type="ECO:0000313" key="3">
    <source>
        <dbReference type="EMBL" id="PHU34790.1"/>
    </source>
</evidence>
<evidence type="ECO:0000313" key="4">
    <source>
        <dbReference type="Proteomes" id="UP000225889"/>
    </source>
</evidence>
<evidence type="ECO:0000256" key="1">
    <source>
        <dbReference type="SAM" id="MobiDB-lite"/>
    </source>
</evidence>
<dbReference type="Gene3D" id="3.10.450.40">
    <property type="match status" value="2"/>
</dbReference>
<dbReference type="InterPro" id="IPR025711">
    <property type="entry name" value="PepSY"/>
</dbReference>
<reference evidence="3 4" key="1">
    <citation type="submission" date="2017-10" db="EMBL/GenBank/DDBJ databases">
        <title>Resolving the taxonomy of Roseburia spp., Eubacterium rectale and Agathobacter spp. through phylogenomic analysis.</title>
        <authorList>
            <person name="Sheridan P.O."/>
            <person name="Walker A.W."/>
            <person name="Duncan S.H."/>
            <person name="Scott K.P."/>
            <person name="Toole P.W.O."/>
            <person name="Luis P."/>
            <person name="Flint H.J."/>
        </authorList>
    </citation>
    <scope>NUCLEOTIDE SEQUENCE [LARGE SCALE GENOMIC DNA]</scope>
    <source>
        <strain evidence="3 4">JK626</strain>
    </source>
</reference>
<name>A0A2G3DV87_9FIRM</name>
<protein>
    <recommendedName>
        <fullName evidence="2">PepSY domain-containing protein</fullName>
    </recommendedName>
</protein>
<gene>
    <name evidence="3" type="ORF">CSX01_05470</name>
</gene>
<dbReference type="RefSeq" id="WP_099391712.1">
    <property type="nucleotide sequence ID" value="NZ_PDYF01000011.1"/>
</dbReference>
<feature type="region of interest" description="Disordered" evidence="1">
    <location>
        <begin position="102"/>
        <end position="121"/>
    </location>
</feature>
<organism evidence="3 4">
    <name type="scientific">Pseudobutyrivibrio ruminis</name>
    <dbReference type="NCBI Taxonomy" id="46206"/>
    <lineage>
        <taxon>Bacteria</taxon>
        <taxon>Bacillati</taxon>
        <taxon>Bacillota</taxon>
        <taxon>Clostridia</taxon>
        <taxon>Lachnospirales</taxon>
        <taxon>Lachnospiraceae</taxon>
        <taxon>Pseudobutyrivibrio</taxon>
    </lineage>
</organism>
<dbReference type="Proteomes" id="UP000225889">
    <property type="component" value="Unassembled WGS sequence"/>
</dbReference>